<sequence>LKRRKMGSEVDSPGVRRRRLSDQSRREEAGREDSSRKRKRRILSCDTCRRQKCRCELDKELDACARCRSLRITCTWNDSGDTHSVASRETSTDGFTQHGCSKSTAYRFRGLEASIVELKATIQALASGSRPDVRRTLATGQQQRQQPQPHHSSAEQNGNEDADAAKVPRNEDVEPADRHVYSSPAEVVRKVGCQLSGGYRRTFDVQADVVSLGLLDDKTARDLVAEFVRRRRHTLLINSEADLAPRNRDLRHASPFLHDVCCLHAMRFSEYSSSVLHRRVFEHVRLQMGQLMIASPLPLEELMGVLIMSLWASAPSLVGKRALRTAGDAEHQFLRNLIEDKIRDVDGGGPESDEALGQYVPVSVYKLPSTSGPVCEGGNGNAKNPNKSTSDAHWAATTSRPTTVPAAYLGQCKLLLNFEEVTMRDAMVYAEIMLYLILQDKFSQRLYLGGDGTCEELSAWKTRWNYLFELPAASTLRISYSIAWLILARRSLEHDQAASDQDSLSSSPRLQPVDAAAASNGGHDRPGSQGPPDMTQSRVSAFATDVVRAFVDMPASRAEELPEFHRLCVAYAMLIISKYEQKPSAAGGLPSDADDVVLALLRDAQKHNGVAGNSAPSAIQFGLERALKKVSSRIECRSSTAAPAAGSADAGNHGMFGAGLSPLGTAAAAVAPTWAQTTQQQQRGTPGQQHDHPSSSFTGATLVPDFDGSLSLETMDFFFSGGHLGLGDHSFL</sequence>
<dbReference type="PROSITE" id="PS50048">
    <property type="entry name" value="ZN2_CY6_FUNGAL_2"/>
    <property type="match status" value="1"/>
</dbReference>
<dbReference type="GO" id="GO:0008270">
    <property type="term" value="F:zinc ion binding"/>
    <property type="evidence" value="ECO:0007669"/>
    <property type="project" value="InterPro"/>
</dbReference>
<feature type="region of interest" description="Disordered" evidence="6">
    <location>
        <begin position="671"/>
        <end position="700"/>
    </location>
</feature>
<dbReference type="SMART" id="SM00066">
    <property type="entry name" value="GAL4"/>
    <property type="match status" value="1"/>
</dbReference>
<feature type="compositionally biased region" description="Basic and acidic residues" evidence="6">
    <location>
        <begin position="20"/>
        <end position="35"/>
    </location>
</feature>
<evidence type="ECO:0000313" key="8">
    <source>
        <dbReference type="EMBL" id="KZL75071.1"/>
    </source>
</evidence>
<comment type="subcellular location">
    <subcellularLocation>
        <location evidence="1">Nucleus</location>
    </subcellularLocation>
</comment>
<dbReference type="Proteomes" id="UP000076584">
    <property type="component" value="Unassembled WGS sequence"/>
</dbReference>
<feature type="compositionally biased region" description="Low complexity" evidence="6">
    <location>
        <begin position="498"/>
        <end position="512"/>
    </location>
</feature>
<dbReference type="InterPro" id="IPR051089">
    <property type="entry name" value="prtT"/>
</dbReference>
<feature type="domain" description="Zn(2)-C6 fungal-type" evidence="7">
    <location>
        <begin position="44"/>
        <end position="76"/>
    </location>
</feature>
<accession>A0A166VXM5</accession>
<proteinExistence type="predicted"/>
<feature type="region of interest" description="Disordered" evidence="6">
    <location>
        <begin position="129"/>
        <end position="166"/>
    </location>
</feature>
<keyword evidence="2" id="KW-0805">Transcription regulation</keyword>
<dbReference type="InterPro" id="IPR001138">
    <property type="entry name" value="Zn2Cys6_DnaBD"/>
</dbReference>
<evidence type="ECO:0000256" key="5">
    <source>
        <dbReference type="ARBA" id="ARBA00023242"/>
    </source>
</evidence>
<dbReference type="GO" id="GO:0005634">
    <property type="term" value="C:nucleus"/>
    <property type="evidence" value="ECO:0007669"/>
    <property type="project" value="UniProtKB-SubCell"/>
</dbReference>
<dbReference type="GO" id="GO:0000981">
    <property type="term" value="F:DNA-binding transcription factor activity, RNA polymerase II-specific"/>
    <property type="evidence" value="ECO:0007669"/>
    <property type="project" value="InterPro"/>
</dbReference>
<name>A0A166VXM5_COLIC</name>
<evidence type="ECO:0000313" key="9">
    <source>
        <dbReference type="Proteomes" id="UP000076584"/>
    </source>
</evidence>
<dbReference type="Gene3D" id="4.10.240.10">
    <property type="entry name" value="Zn(2)-C6 fungal-type DNA-binding domain"/>
    <property type="match status" value="1"/>
</dbReference>
<feature type="region of interest" description="Disordered" evidence="6">
    <location>
        <begin position="498"/>
        <end position="536"/>
    </location>
</feature>
<dbReference type="PROSITE" id="PS00463">
    <property type="entry name" value="ZN2_CY6_FUNGAL_1"/>
    <property type="match status" value="1"/>
</dbReference>
<reference evidence="8 9" key="1">
    <citation type="submission" date="2015-06" db="EMBL/GenBank/DDBJ databases">
        <title>Survival trade-offs in plant roots during colonization by closely related pathogenic and mutualistic fungi.</title>
        <authorList>
            <person name="Hacquard S."/>
            <person name="Kracher B."/>
            <person name="Hiruma K."/>
            <person name="Weinman A."/>
            <person name="Muench P."/>
            <person name="Garrido Oter R."/>
            <person name="Ver Loren van Themaat E."/>
            <person name="Dallerey J.-F."/>
            <person name="Damm U."/>
            <person name="Henrissat B."/>
            <person name="Lespinet O."/>
            <person name="Thon M."/>
            <person name="Kemen E."/>
            <person name="McHardy A.C."/>
            <person name="Schulze-Lefert P."/>
            <person name="O'Connell R.J."/>
        </authorList>
    </citation>
    <scope>NUCLEOTIDE SEQUENCE [LARGE SCALE GENOMIC DNA]</scope>
    <source>
        <strain evidence="8 9">MAFF 238704</strain>
    </source>
</reference>
<dbReference type="InterPro" id="IPR036864">
    <property type="entry name" value="Zn2-C6_fun-type_DNA-bd_sf"/>
</dbReference>
<dbReference type="Pfam" id="PF00172">
    <property type="entry name" value="Zn_clus"/>
    <property type="match status" value="1"/>
</dbReference>
<feature type="non-terminal residue" evidence="8">
    <location>
        <position position="1"/>
    </location>
</feature>
<evidence type="ECO:0000256" key="1">
    <source>
        <dbReference type="ARBA" id="ARBA00004123"/>
    </source>
</evidence>
<feature type="compositionally biased region" description="Polar residues" evidence="6">
    <location>
        <begin position="150"/>
        <end position="159"/>
    </location>
</feature>
<keyword evidence="5" id="KW-0539">Nucleus</keyword>
<protein>
    <submittedName>
        <fullName evidence="8">C6 zinc finger domain protein</fullName>
    </submittedName>
</protein>
<gene>
    <name evidence="8" type="ORF">CI238_11112</name>
</gene>
<organism evidence="8 9">
    <name type="scientific">Colletotrichum incanum</name>
    <name type="common">Soybean anthracnose fungus</name>
    <dbReference type="NCBI Taxonomy" id="1573173"/>
    <lineage>
        <taxon>Eukaryota</taxon>
        <taxon>Fungi</taxon>
        <taxon>Dikarya</taxon>
        <taxon>Ascomycota</taxon>
        <taxon>Pezizomycotina</taxon>
        <taxon>Sordariomycetes</taxon>
        <taxon>Hypocreomycetidae</taxon>
        <taxon>Glomerellales</taxon>
        <taxon>Glomerellaceae</taxon>
        <taxon>Colletotrichum</taxon>
        <taxon>Colletotrichum spaethianum species complex</taxon>
    </lineage>
</organism>
<feature type="region of interest" description="Disordered" evidence="6">
    <location>
        <begin position="1"/>
        <end position="36"/>
    </location>
</feature>
<evidence type="ECO:0000259" key="7">
    <source>
        <dbReference type="PROSITE" id="PS50048"/>
    </source>
</evidence>
<dbReference type="PANTHER" id="PTHR31845:SF17">
    <property type="entry name" value="ZN(II)2CYS6 TRANSCRIPTION FACTOR (EUROFUNG)"/>
    <property type="match status" value="1"/>
</dbReference>
<dbReference type="PANTHER" id="PTHR31845">
    <property type="entry name" value="FINGER DOMAIN PROTEIN, PUTATIVE-RELATED"/>
    <property type="match status" value="1"/>
</dbReference>
<feature type="region of interest" description="Disordered" evidence="6">
    <location>
        <begin position="375"/>
        <end position="396"/>
    </location>
</feature>
<feature type="compositionally biased region" description="Polar residues" evidence="6">
    <location>
        <begin position="381"/>
        <end position="396"/>
    </location>
</feature>
<keyword evidence="4" id="KW-0804">Transcription</keyword>
<dbReference type="CDD" id="cd00067">
    <property type="entry name" value="GAL4"/>
    <property type="match status" value="1"/>
</dbReference>
<feature type="compositionally biased region" description="Low complexity" evidence="6">
    <location>
        <begin position="671"/>
        <end position="688"/>
    </location>
</feature>
<dbReference type="GO" id="GO:0000976">
    <property type="term" value="F:transcription cis-regulatory region binding"/>
    <property type="evidence" value="ECO:0007669"/>
    <property type="project" value="TreeGrafter"/>
</dbReference>
<evidence type="ECO:0000256" key="4">
    <source>
        <dbReference type="ARBA" id="ARBA00023163"/>
    </source>
</evidence>
<evidence type="ECO:0000256" key="6">
    <source>
        <dbReference type="SAM" id="MobiDB-lite"/>
    </source>
</evidence>
<keyword evidence="9" id="KW-1185">Reference proteome</keyword>
<dbReference type="AlphaFoldDB" id="A0A166VXM5"/>
<dbReference type="SUPFAM" id="SSF57701">
    <property type="entry name" value="Zn2/Cys6 DNA-binding domain"/>
    <property type="match status" value="1"/>
</dbReference>
<dbReference type="STRING" id="1573173.A0A166VXM5"/>
<comment type="caution">
    <text evidence="8">The sequence shown here is derived from an EMBL/GenBank/DDBJ whole genome shotgun (WGS) entry which is preliminary data.</text>
</comment>
<dbReference type="EMBL" id="LFIW01002312">
    <property type="protein sequence ID" value="KZL75071.1"/>
    <property type="molecule type" value="Genomic_DNA"/>
</dbReference>
<keyword evidence="3" id="KW-0238">DNA-binding</keyword>
<evidence type="ECO:0000256" key="3">
    <source>
        <dbReference type="ARBA" id="ARBA00023125"/>
    </source>
</evidence>
<evidence type="ECO:0000256" key="2">
    <source>
        <dbReference type="ARBA" id="ARBA00023015"/>
    </source>
</evidence>